<dbReference type="Proteomes" id="UP000032360">
    <property type="component" value="Unassembled WGS sequence"/>
</dbReference>
<keyword evidence="3" id="KW-0031">Aminopeptidase</keyword>
<dbReference type="Gene3D" id="3.40.350.10">
    <property type="entry name" value="Creatinase/prolidase N-terminal domain"/>
    <property type="match status" value="1"/>
</dbReference>
<sequence length="410" mass="45488">MKESKVALDRSVLGQVATQQFLGVDLERMRYQRYERLQSEMVKRDIGALVLTDLVNVRYATGMAVSPLWNASHLSSYVLIPVTGEPVVYGYPQALYRGNVFWKDVRPARHWQYRFSGRSAEEVASEAVEDLLSTLRERGLHGERVGVDRLDAYGFFALTSAGVKICDADEVTQASRKIKTWDEIELLKQSVAVGEASLYQLEQAIRPGISENELLAVMWAEMLRLGGEYSSTRLVASGSRTNPWFQEASSKLVRPGDLVAVDTDMIGPEGYACDISRTFLCGSRPTADQKEAYRVAVDFISGVAAALRPGLGYRELLRGVQLPPEPYRQQAYSAVVHSLGMEDESPYVGLADLNGDGPDEEFEPNMVLCVECYAGVPGRQDGVKLEDEYLITSDGAVRISQYPLHDLLDV</sequence>
<dbReference type="AlphaFoldDB" id="A0A0D8HDL2"/>
<dbReference type="InterPro" id="IPR000587">
    <property type="entry name" value="Creatinase_N"/>
</dbReference>
<dbReference type="OrthoDB" id="9761809at2"/>
<dbReference type="PANTHER" id="PTHR46112">
    <property type="entry name" value="AMINOPEPTIDASE"/>
    <property type="match status" value="1"/>
</dbReference>
<dbReference type="EC" id="3.4.11.-" evidence="3"/>
<dbReference type="InterPro" id="IPR036005">
    <property type="entry name" value="Creatinase/aminopeptidase-like"/>
</dbReference>
<dbReference type="EMBL" id="JXYS01000103">
    <property type="protein sequence ID" value="KJF16023.1"/>
    <property type="molecule type" value="Genomic_DNA"/>
</dbReference>
<dbReference type="Pfam" id="PF01321">
    <property type="entry name" value="Creatinase_N"/>
    <property type="match status" value="1"/>
</dbReference>
<dbReference type="SUPFAM" id="SSF55920">
    <property type="entry name" value="Creatinase/aminopeptidase"/>
    <property type="match status" value="1"/>
</dbReference>
<dbReference type="InterPro" id="IPR000994">
    <property type="entry name" value="Pept_M24"/>
</dbReference>
<proteinExistence type="predicted"/>
<dbReference type="STRING" id="1280514.AXFE_31350"/>
<keyword evidence="3" id="KW-0645">Protease</keyword>
<keyword evidence="3" id="KW-0378">Hydrolase</keyword>
<dbReference type="InterPro" id="IPR029149">
    <property type="entry name" value="Creatin/AminoP/Spt16_N"/>
</dbReference>
<dbReference type="CDD" id="cd01066">
    <property type="entry name" value="APP_MetAP"/>
    <property type="match status" value="1"/>
</dbReference>
<accession>A0A0D8HDL2</accession>
<organism evidence="3 4">
    <name type="scientific">Acidithrix ferrooxidans</name>
    <dbReference type="NCBI Taxonomy" id="1280514"/>
    <lineage>
        <taxon>Bacteria</taxon>
        <taxon>Bacillati</taxon>
        <taxon>Actinomycetota</taxon>
        <taxon>Acidimicrobiia</taxon>
        <taxon>Acidimicrobiales</taxon>
        <taxon>Acidimicrobiaceae</taxon>
        <taxon>Acidithrix</taxon>
    </lineage>
</organism>
<dbReference type="GO" id="GO:0004177">
    <property type="term" value="F:aminopeptidase activity"/>
    <property type="evidence" value="ECO:0007669"/>
    <property type="project" value="UniProtKB-KW"/>
</dbReference>
<protein>
    <submittedName>
        <fullName evidence="3">Aminopeptidase YpdF</fullName>
        <ecNumber evidence="3">3.4.11.-</ecNumber>
    </submittedName>
</protein>
<dbReference type="SUPFAM" id="SSF53092">
    <property type="entry name" value="Creatinase/prolidase N-terminal domain"/>
    <property type="match status" value="1"/>
</dbReference>
<comment type="caution">
    <text evidence="3">The sequence shown here is derived from an EMBL/GenBank/DDBJ whole genome shotgun (WGS) entry which is preliminary data.</text>
</comment>
<gene>
    <name evidence="3" type="primary">ypdF2</name>
    <name evidence="3" type="ORF">AXFE_31350</name>
</gene>
<name>A0A0D8HDL2_9ACTN</name>
<dbReference type="RefSeq" id="WP_052606809.1">
    <property type="nucleotide sequence ID" value="NZ_JXYS01000103.1"/>
</dbReference>
<keyword evidence="4" id="KW-1185">Reference proteome</keyword>
<dbReference type="Pfam" id="PF00557">
    <property type="entry name" value="Peptidase_M24"/>
    <property type="match status" value="1"/>
</dbReference>
<dbReference type="InterPro" id="IPR050659">
    <property type="entry name" value="Peptidase_M24B"/>
</dbReference>
<evidence type="ECO:0000313" key="3">
    <source>
        <dbReference type="EMBL" id="KJF16023.1"/>
    </source>
</evidence>
<dbReference type="PANTHER" id="PTHR46112:SF2">
    <property type="entry name" value="XAA-PRO AMINOPEPTIDASE P-RELATED"/>
    <property type="match status" value="1"/>
</dbReference>
<feature type="domain" description="Peptidase M24" evidence="1">
    <location>
        <begin position="185"/>
        <end position="392"/>
    </location>
</feature>
<evidence type="ECO:0000313" key="4">
    <source>
        <dbReference type="Proteomes" id="UP000032360"/>
    </source>
</evidence>
<reference evidence="3 4" key="1">
    <citation type="submission" date="2015-01" db="EMBL/GenBank/DDBJ databases">
        <title>Draft genome of the acidophilic iron oxidizer Acidithrix ferrooxidans strain Py-F3.</title>
        <authorList>
            <person name="Poehlein A."/>
            <person name="Eisen S."/>
            <person name="Schloemann M."/>
            <person name="Johnson B.D."/>
            <person name="Daniel R."/>
            <person name="Muehling M."/>
        </authorList>
    </citation>
    <scope>NUCLEOTIDE SEQUENCE [LARGE SCALE GENOMIC DNA]</scope>
    <source>
        <strain evidence="3 4">Py-F3</strain>
    </source>
</reference>
<feature type="domain" description="Creatinase N-terminal" evidence="2">
    <location>
        <begin position="33"/>
        <end position="177"/>
    </location>
</feature>
<evidence type="ECO:0000259" key="2">
    <source>
        <dbReference type="Pfam" id="PF01321"/>
    </source>
</evidence>
<evidence type="ECO:0000259" key="1">
    <source>
        <dbReference type="Pfam" id="PF00557"/>
    </source>
</evidence>
<dbReference type="Gene3D" id="3.90.230.10">
    <property type="entry name" value="Creatinase/methionine aminopeptidase superfamily"/>
    <property type="match status" value="1"/>
</dbReference>